<dbReference type="GeneID" id="71997192"/>
<evidence type="ECO:0000313" key="1">
    <source>
        <dbReference type="EMBL" id="KAH9834876.1"/>
    </source>
</evidence>
<sequence>MSSPRVSTLEMEVVFAAAVGTTDALAQRYATYEVHFCCPTCDEVVRAQELMTQIPGACMADDVATRFKVPLGTNMSLARLFGLLSSQEDFARSSPYKERDWGACSCLQSALCRAKVIRENDVL</sequence>
<name>A0ABQ8KBE5_9APHY</name>
<dbReference type="RefSeq" id="XP_047777362.1">
    <property type="nucleotide sequence ID" value="XM_047916460.1"/>
</dbReference>
<dbReference type="Proteomes" id="UP000814176">
    <property type="component" value="Unassembled WGS sequence"/>
</dbReference>
<organism evidence="1 2">
    <name type="scientific">Rhodofomes roseus</name>
    <dbReference type="NCBI Taxonomy" id="34475"/>
    <lineage>
        <taxon>Eukaryota</taxon>
        <taxon>Fungi</taxon>
        <taxon>Dikarya</taxon>
        <taxon>Basidiomycota</taxon>
        <taxon>Agaricomycotina</taxon>
        <taxon>Agaricomycetes</taxon>
        <taxon>Polyporales</taxon>
        <taxon>Rhodofomes</taxon>
    </lineage>
</organism>
<protein>
    <submittedName>
        <fullName evidence="1">Uncharacterized protein</fullName>
    </submittedName>
</protein>
<proteinExistence type="predicted"/>
<reference evidence="1 2" key="1">
    <citation type="journal article" date="2021" name="Environ. Microbiol.">
        <title>Gene family expansions and transcriptome signatures uncover fungal adaptations to wood decay.</title>
        <authorList>
            <person name="Hage H."/>
            <person name="Miyauchi S."/>
            <person name="Viragh M."/>
            <person name="Drula E."/>
            <person name="Min B."/>
            <person name="Chaduli D."/>
            <person name="Navarro D."/>
            <person name="Favel A."/>
            <person name="Norest M."/>
            <person name="Lesage-Meessen L."/>
            <person name="Balint B."/>
            <person name="Merenyi Z."/>
            <person name="de Eugenio L."/>
            <person name="Morin E."/>
            <person name="Martinez A.T."/>
            <person name="Baldrian P."/>
            <person name="Stursova M."/>
            <person name="Martinez M.J."/>
            <person name="Novotny C."/>
            <person name="Magnuson J.K."/>
            <person name="Spatafora J.W."/>
            <person name="Maurice S."/>
            <person name="Pangilinan J."/>
            <person name="Andreopoulos W."/>
            <person name="LaButti K."/>
            <person name="Hundley H."/>
            <person name="Na H."/>
            <person name="Kuo A."/>
            <person name="Barry K."/>
            <person name="Lipzen A."/>
            <person name="Henrissat B."/>
            <person name="Riley R."/>
            <person name="Ahrendt S."/>
            <person name="Nagy L.G."/>
            <person name="Grigoriev I.V."/>
            <person name="Martin F."/>
            <person name="Rosso M.N."/>
        </authorList>
    </citation>
    <scope>NUCLEOTIDE SEQUENCE [LARGE SCALE GENOMIC DNA]</scope>
    <source>
        <strain evidence="1 2">CIRM-BRFM 1785</strain>
    </source>
</reference>
<dbReference type="EMBL" id="JADCUA010000014">
    <property type="protein sequence ID" value="KAH9834876.1"/>
    <property type="molecule type" value="Genomic_DNA"/>
</dbReference>
<accession>A0ABQ8KBE5</accession>
<gene>
    <name evidence="1" type="ORF">C8Q71DRAFT_128695</name>
</gene>
<comment type="caution">
    <text evidence="1">The sequence shown here is derived from an EMBL/GenBank/DDBJ whole genome shotgun (WGS) entry which is preliminary data.</text>
</comment>
<evidence type="ECO:0000313" key="2">
    <source>
        <dbReference type="Proteomes" id="UP000814176"/>
    </source>
</evidence>
<keyword evidence="2" id="KW-1185">Reference proteome</keyword>